<dbReference type="NCBIfam" id="TIGR01726">
    <property type="entry name" value="HEQRo_perm_3TM"/>
    <property type="match status" value="1"/>
</dbReference>
<evidence type="ECO:0000256" key="3">
    <source>
        <dbReference type="ARBA" id="ARBA00022448"/>
    </source>
</evidence>
<dbReference type="Pfam" id="PF00528">
    <property type="entry name" value="BPD_transp_1"/>
    <property type="match status" value="1"/>
</dbReference>
<evidence type="ECO:0000313" key="15">
    <source>
        <dbReference type="Proteomes" id="UP000014216"/>
    </source>
</evidence>
<evidence type="ECO:0000256" key="6">
    <source>
        <dbReference type="ARBA" id="ARBA00022970"/>
    </source>
</evidence>
<dbReference type="InterPro" id="IPR043429">
    <property type="entry name" value="ArtM/GltK/GlnP/TcyL/YhdX-like"/>
</dbReference>
<reference evidence="14 15" key="1">
    <citation type="journal article" date="2013" name="Genome Announc.">
        <title>Draft Genome Sequence of Desulfotignum phosphitoxidans DSM 13687 Strain FiPS-3.</title>
        <authorList>
            <person name="Poehlein A."/>
            <person name="Daniel R."/>
            <person name="Simeonova D.D."/>
        </authorList>
    </citation>
    <scope>NUCLEOTIDE SEQUENCE [LARGE SCALE GENOMIC DNA]</scope>
    <source>
        <strain evidence="14 15">DSM 13687</strain>
    </source>
</reference>
<keyword evidence="8 12" id="KW-0472">Membrane</keyword>
<evidence type="ECO:0000259" key="13">
    <source>
        <dbReference type="PROSITE" id="PS50928"/>
    </source>
</evidence>
<feature type="transmembrane region" description="Helical" evidence="12">
    <location>
        <begin position="150"/>
        <end position="169"/>
    </location>
</feature>
<dbReference type="RefSeq" id="WP_006966680.1">
    <property type="nucleotide sequence ID" value="NZ_APJX01000006.1"/>
</dbReference>
<keyword evidence="6" id="KW-0029">Amino-acid transport</keyword>
<keyword evidence="15" id="KW-1185">Reference proteome</keyword>
<name>S0G3Q2_9BACT</name>
<evidence type="ECO:0000313" key="14">
    <source>
        <dbReference type="EMBL" id="EMS78872.1"/>
    </source>
</evidence>
<evidence type="ECO:0000256" key="7">
    <source>
        <dbReference type="ARBA" id="ARBA00022989"/>
    </source>
</evidence>
<feature type="domain" description="ABC transmembrane type-1" evidence="13">
    <location>
        <begin position="19"/>
        <end position="208"/>
    </location>
</feature>
<feature type="transmembrane region" description="Helical" evidence="12">
    <location>
        <begin position="12"/>
        <end position="39"/>
    </location>
</feature>
<dbReference type="EMBL" id="APJX01000006">
    <property type="protein sequence ID" value="EMS78872.1"/>
    <property type="molecule type" value="Genomic_DNA"/>
</dbReference>
<protein>
    <recommendedName>
        <fullName evidence="11">Glutamate/aspartate import permease protein GltK</fullName>
    </recommendedName>
</protein>
<evidence type="ECO:0000256" key="1">
    <source>
        <dbReference type="ARBA" id="ARBA00004429"/>
    </source>
</evidence>
<organism evidence="14 15">
    <name type="scientific">Desulfotignum phosphitoxidans DSM 13687</name>
    <dbReference type="NCBI Taxonomy" id="1286635"/>
    <lineage>
        <taxon>Bacteria</taxon>
        <taxon>Pseudomonadati</taxon>
        <taxon>Thermodesulfobacteriota</taxon>
        <taxon>Desulfobacteria</taxon>
        <taxon>Desulfobacterales</taxon>
        <taxon>Desulfobacteraceae</taxon>
        <taxon>Desulfotignum</taxon>
    </lineage>
</organism>
<dbReference type="PANTHER" id="PTHR30614">
    <property type="entry name" value="MEMBRANE COMPONENT OF AMINO ACID ABC TRANSPORTER"/>
    <property type="match status" value="1"/>
</dbReference>
<comment type="subcellular location">
    <subcellularLocation>
        <location evidence="1">Cell inner membrane</location>
        <topology evidence="1">Multi-pass membrane protein</topology>
    </subcellularLocation>
    <subcellularLocation>
        <location evidence="12">Cell membrane</location>
        <topology evidence="12">Multi-pass membrane protein</topology>
    </subcellularLocation>
</comment>
<dbReference type="PATRIC" id="fig|1286635.3.peg.2935"/>
<dbReference type="PANTHER" id="PTHR30614:SF1">
    <property type="entry name" value="GLUTAMATE_ASPARTATE IMPORT PERMEASE PROTEIN GLTK"/>
    <property type="match status" value="1"/>
</dbReference>
<dbReference type="CDD" id="cd06261">
    <property type="entry name" value="TM_PBP2"/>
    <property type="match status" value="1"/>
</dbReference>
<evidence type="ECO:0000256" key="2">
    <source>
        <dbReference type="ARBA" id="ARBA00010072"/>
    </source>
</evidence>
<dbReference type="InterPro" id="IPR000515">
    <property type="entry name" value="MetI-like"/>
</dbReference>
<dbReference type="PROSITE" id="PS50928">
    <property type="entry name" value="ABC_TM1"/>
    <property type="match status" value="1"/>
</dbReference>
<dbReference type="SUPFAM" id="SSF161098">
    <property type="entry name" value="MetI-like"/>
    <property type="match status" value="1"/>
</dbReference>
<dbReference type="Proteomes" id="UP000014216">
    <property type="component" value="Unassembled WGS sequence"/>
</dbReference>
<dbReference type="InterPro" id="IPR010065">
    <property type="entry name" value="AA_ABC_transptr_permease_3TM"/>
</dbReference>
<evidence type="ECO:0000256" key="10">
    <source>
        <dbReference type="ARBA" id="ARBA00062718"/>
    </source>
</evidence>
<keyword evidence="4" id="KW-1003">Cell membrane</keyword>
<evidence type="ECO:0000256" key="12">
    <source>
        <dbReference type="RuleBase" id="RU363032"/>
    </source>
</evidence>
<dbReference type="Gene3D" id="1.10.3720.10">
    <property type="entry name" value="MetI-like"/>
    <property type="match status" value="1"/>
</dbReference>
<feature type="transmembrane region" description="Helical" evidence="12">
    <location>
        <begin position="88"/>
        <end position="108"/>
    </location>
</feature>
<comment type="subunit">
    <text evidence="10">The complex is composed of two ATP-binding proteins (GltL), two transmembrane proteins (GltJ and GltK) and a solute-binding protein (GltI).</text>
</comment>
<gene>
    <name evidence="14" type="primary">gltK</name>
    <name evidence="14" type="ORF">Dpo_6c00710</name>
</gene>
<keyword evidence="5 12" id="KW-0812">Transmembrane</keyword>
<comment type="similarity">
    <text evidence="2">Belongs to the binding-protein-dependent transport system permease family. HisMQ subfamily.</text>
</comment>
<keyword evidence="3 12" id="KW-0813">Transport</keyword>
<dbReference type="InterPro" id="IPR035906">
    <property type="entry name" value="MetI-like_sf"/>
</dbReference>
<dbReference type="GO" id="GO:0043190">
    <property type="term" value="C:ATP-binding cassette (ABC) transporter complex"/>
    <property type="evidence" value="ECO:0007669"/>
    <property type="project" value="InterPro"/>
</dbReference>
<accession>S0G3Q2</accession>
<evidence type="ECO:0000256" key="11">
    <source>
        <dbReference type="ARBA" id="ARBA00073645"/>
    </source>
</evidence>
<proteinExistence type="inferred from homology"/>
<keyword evidence="7 12" id="KW-1133">Transmembrane helix</keyword>
<comment type="caution">
    <text evidence="14">The sequence shown here is derived from an EMBL/GenBank/DDBJ whole genome shotgun (WGS) entry which is preliminary data.</text>
</comment>
<evidence type="ECO:0000256" key="9">
    <source>
        <dbReference type="ARBA" id="ARBA00060298"/>
    </source>
</evidence>
<evidence type="ECO:0000256" key="4">
    <source>
        <dbReference type="ARBA" id="ARBA00022475"/>
    </source>
</evidence>
<dbReference type="GO" id="GO:0022857">
    <property type="term" value="F:transmembrane transporter activity"/>
    <property type="evidence" value="ECO:0007669"/>
    <property type="project" value="InterPro"/>
</dbReference>
<evidence type="ECO:0000256" key="8">
    <source>
        <dbReference type="ARBA" id="ARBA00023136"/>
    </source>
</evidence>
<dbReference type="OrthoDB" id="9809799at2"/>
<comment type="function">
    <text evidence="9">Part of the ABC transporter complex GltIJKL involved in glutamate and aspartate uptake. Probably responsible for the translocation of the substrate across the membrane.</text>
</comment>
<sequence length="218" mass="24463">MSFEWQVITNNFSFLMGGLVTTFQLAVIAISGGLALGILVGMARLSSIKPIYYPATLFVNLMRTQPLILVIFWFYFLIPIVLGKPIDAFTSAAIAFIIFEASYFAEIIRAGIQSISKGQVEAAYSTGFTYWQAMRYFIIPQALKNMLPSLITQGVVVFQDTSLAYVIGLREFLRSANVVDAREMRSVELYLFVGLVYFMICFSMSRICKRMELKKGAA</sequence>
<feature type="transmembrane region" description="Helical" evidence="12">
    <location>
        <begin position="189"/>
        <end position="208"/>
    </location>
</feature>
<dbReference type="AlphaFoldDB" id="S0G3Q2"/>
<evidence type="ECO:0000256" key="5">
    <source>
        <dbReference type="ARBA" id="ARBA00022692"/>
    </source>
</evidence>
<dbReference type="FunFam" id="1.10.3720.10:FF:000006">
    <property type="entry name" value="Glutamate/aspartate ABC transporter, permease protein GltK"/>
    <property type="match status" value="1"/>
</dbReference>
<dbReference type="GO" id="GO:0006865">
    <property type="term" value="P:amino acid transport"/>
    <property type="evidence" value="ECO:0007669"/>
    <property type="project" value="UniProtKB-KW"/>
</dbReference>